<organism evidence="2 3">
    <name type="scientific">Drosophila gunungcola</name>
    <name type="common">fruit fly</name>
    <dbReference type="NCBI Taxonomy" id="103775"/>
    <lineage>
        <taxon>Eukaryota</taxon>
        <taxon>Metazoa</taxon>
        <taxon>Ecdysozoa</taxon>
        <taxon>Arthropoda</taxon>
        <taxon>Hexapoda</taxon>
        <taxon>Insecta</taxon>
        <taxon>Pterygota</taxon>
        <taxon>Neoptera</taxon>
        <taxon>Endopterygota</taxon>
        <taxon>Diptera</taxon>
        <taxon>Brachycera</taxon>
        <taxon>Muscomorpha</taxon>
        <taxon>Ephydroidea</taxon>
        <taxon>Drosophilidae</taxon>
        <taxon>Drosophila</taxon>
        <taxon>Sophophora</taxon>
    </lineage>
</organism>
<feature type="non-terminal residue" evidence="2">
    <location>
        <position position="1"/>
    </location>
</feature>
<protein>
    <submittedName>
        <fullName evidence="2">Uncharacterized protein</fullName>
    </submittedName>
</protein>
<gene>
    <name evidence="2" type="ORF">M5D96_007623</name>
</gene>
<keyword evidence="1" id="KW-0812">Transmembrane</keyword>
<keyword evidence="1" id="KW-1133">Transmembrane helix</keyword>
<dbReference type="EMBL" id="JAMKOV010000006">
    <property type="protein sequence ID" value="KAI8038920.1"/>
    <property type="molecule type" value="Genomic_DNA"/>
</dbReference>
<keyword evidence="1" id="KW-0472">Membrane</keyword>
<accession>A0A9P9YKY8</accession>
<name>A0A9P9YKY8_9MUSC</name>
<keyword evidence="3" id="KW-1185">Reference proteome</keyword>
<evidence type="ECO:0000256" key="1">
    <source>
        <dbReference type="SAM" id="Phobius"/>
    </source>
</evidence>
<proteinExistence type="predicted"/>
<evidence type="ECO:0000313" key="3">
    <source>
        <dbReference type="Proteomes" id="UP001059596"/>
    </source>
</evidence>
<sequence length="39" mass="4612">VYVLPSPLRCLIIYFISYYTIVKNPNHKRGTRPTRSTPF</sequence>
<comment type="caution">
    <text evidence="2">The sequence shown here is derived from an EMBL/GenBank/DDBJ whole genome shotgun (WGS) entry which is preliminary data.</text>
</comment>
<feature type="transmembrane region" description="Helical" evidence="1">
    <location>
        <begin position="6"/>
        <end position="22"/>
    </location>
</feature>
<dbReference type="Proteomes" id="UP001059596">
    <property type="component" value="Unassembled WGS sequence"/>
</dbReference>
<evidence type="ECO:0000313" key="2">
    <source>
        <dbReference type="EMBL" id="KAI8038920.1"/>
    </source>
</evidence>
<dbReference type="AlphaFoldDB" id="A0A9P9YKY8"/>
<reference evidence="2" key="1">
    <citation type="journal article" date="2023" name="Genome Biol. Evol.">
        <title>Long-read-based Genome Assembly of Drosophila gunungcola Reveals Fewer Chemosensory Genes in Flower-breeding Species.</title>
        <authorList>
            <person name="Negi A."/>
            <person name="Liao B.Y."/>
            <person name="Yeh S.D."/>
        </authorList>
    </citation>
    <scope>NUCLEOTIDE SEQUENCE</scope>
    <source>
        <strain evidence="2">Sukarami</strain>
    </source>
</reference>